<feature type="region of interest" description="Disordered" evidence="1">
    <location>
        <begin position="1"/>
        <end position="53"/>
    </location>
</feature>
<name>A0ABN9PL20_9DINO</name>
<evidence type="ECO:0000313" key="3">
    <source>
        <dbReference type="Proteomes" id="UP001189429"/>
    </source>
</evidence>
<feature type="compositionally biased region" description="Polar residues" evidence="1">
    <location>
        <begin position="1"/>
        <end position="10"/>
    </location>
</feature>
<protein>
    <submittedName>
        <fullName evidence="2">Uncharacterized protein</fullName>
    </submittedName>
</protein>
<feature type="compositionally biased region" description="Acidic residues" evidence="1">
    <location>
        <begin position="36"/>
        <end position="48"/>
    </location>
</feature>
<gene>
    <name evidence="2" type="ORF">PCOR1329_LOCUS3941</name>
</gene>
<evidence type="ECO:0000313" key="2">
    <source>
        <dbReference type="EMBL" id="CAK0793737.1"/>
    </source>
</evidence>
<keyword evidence="3" id="KW-1185">Reference proteome</keyword>
<feature type="compositionally biased region" description="Gly residues" evidence="1">
    <location>
        <begin position="20"/>
        <end position="29"/>
    </location>
</feature>
<sequence length="106" mass="11401">MCLEGSTSATPLHAHRPSASGGGAIGVPQGGRSLWEEEEEEEKEEEEEGNKQGMRRCLYGAVLLWGAPAPGMRKVKQLGPTLPQASNPRSPPPGRTKLGWLRGCMH</sequence>
<dbReference type="EMBL" id="CAUYUJ010001025">
    <property type="protein sequence ID" value="CAK0793737.1"/>
    <property type="molecule type" value="Genomic_DNA"/>
</dbReference>
<dbReference type="Proteomes" id="UP001189429">
    <property type="component" value="Unassembled WGS sequence"/>
</dbReference>
<reference evidence="2" key="1">
    <citation type="submission" date="2023-10" db="EMBL/GenBank/DDBJ databases">
        <authorList>
            <person name="Chen Y."/>
            <person name="Shah S."/>
            <person name="Dougan E. K."/>
            <person name="Thang M."/>
            <person name="Chan C."/>
        </authorList>
    </citation>
    <scope>NUCLEOTIDE SEQUENCE [LARGE SCALE GENOMIC DNA]</scope>
</reference>
<proteinExistence type="predicted"/>
<feature type="region of interest" description="Disordered" evidence="1">
    <location>
        <begin position="74"/>
        <end position="106"/>
    </location>
</feature>
<comment type="caution">
    <text evidence="2">The sequence shown here is derived from an EMBL/GenBank/DDBJ whole genome shotgun (WGS) entry which is preliminary data.</text>
</comment>
<accession>A0ABN9PL20</accession>
<evidence type="ECO:0000256" key="1">
    <source>
        <dbReference type="SAM" id="MobiDB-lite"/>
    </source>
</evidence>
<organism evidence="2 3">
    <name type="scientific">Prorocentrum cordatum</name>
    <dbReference type="NCBI Taxonomy" id="2364126"/>
    <lineage>
        <taxon>Eukaryota</taxon>
        <taxon>Sar</taxon>
        <taxon>Alveolata</taxon>
        <taxon>Dinophyceae</taxon>
        <taxon>Prorocentrales</taxon>
        <taxon>Prorocentraceae</taxon>
        <taxon>Prorocentrum</taxon>
    </lineage>
</organism>